<evidence type="ECO:0000256" key="3">
    <source>
        <dbReference type="ARBA" id="ARBA00023242"/>
    </source>
</evidence>
<dbReference type="GO" id="GO:0003690">
    <property type="term" value="F:double-stranded DNA binding"/>
    <property type="evidence" value="ECO:0007669"/>
    <property type="project" value="TreeGrafter"/>
</dbReference>
<reference evidence="6" key="2">
    <citation type="submission" date="2021-02" db="EMBL/GenBank/DDBJ databases">
        <authorList>
            <person name="Kimball J.A."/>
            <person name="Haas M.W."/>
            <person name="Macchietto M."/>
            <person name="Kono T."/>
            <person name="Duquette J."/>
            <person name="Shao M."/>
        </authorList>
    </citation>
    <scope>NUCLEOTIDE SEQUENCE</scope>
    <source>
        <tissue evidence="6">Fresh leaf tissue</tissue>
    </source>
</reference>
<feature type="compositionally biased region" description="Basic and acidic residues" evidence="4">
    <location>
        <begin position="356"/>
        <end position="371"/>
    </location>
</feature>
<evidence type="ECO:0000256" key="4">
    <source>
        <dbReference type="SAM" id="MobiDB-lite"/>
    </source>
</evidence>
<evidence type="ECO:0000259" key="5">
    <source>
        <dbReference type="PROSITE" id="PS51504"/>
    </source>
</evidence>
<dbReference type="GO" id="GO:0030261">
    <property type="term" value="P:chromosome condensation"/>
    <property type="evidence" value="ECO:0007669"/>
    <property type="project" value="TreeGrafter"/>
</dbReference>
<keyword evidence="3" id="KW-0539">Nucleus</keyword>
<dbReference type="GO" id="GO:0031492">
    <property type="term" value="F:nucleosomal DNA binding"/>
    <property type="evidence" value="ECO:0007669"/>
    <property type="project" value="TreeGrafter"/>
</dbReference>
<dbReference type="SMART" id="SM00526">
    <property type="entry name" value="H15"/>
    <property type="match status" value="1"/>
</dbReference>
<evidence type="ECO:0000256" key="1">
    <source>
        <dbReference type="ARBA" id="ARBA00004123"/>
    </source>
</evidence>
<dbReference type="Proteomes" id="UP000729402">
    <property type="component" value="Unassembled WGS sequence"/>
</dbReference>
<dbReference type="SMART" id="SM00384">
    <property type="entry name" value="AT_hook"/>
    <property type="match status" value="8"/>
</dbReference>
<feature type="region of interest" description="Disordered" evidence="4">
    <location>
        <begin position="98"/>
        <end position="211"/>
    </location>
</feature>
<dbReference type="PANTHER" id="PTHR11467:SF166">
    <property type="entry name" value="OS05G0597200 PROTEIN"/>
    <property type="match status" value="1"/>
</dbReference>
<evidence type="ECO:0000313" key="6">
    <source>
        <dbReference type="EMBL" id="KAG8069035.1"/>
    </source>
</evidence>
<dbReference type="GO" id="GO:0006334">
    <property type="term" value="P:nucleosome assembly"/>
    <property type="evidence" value="ECO:0007669"/>
    <property type="project" value="InterPro"/>
</dbReference>
<comment type="caution">
    <text evidence="6">The sequence shown here is derived from an EMBL/GenBank/DDBJ whole genome shotgun (WGS) entry which is preliminary data.</text>
</comment>
<dbReference type="GO" id="GO:0005730">
    <property type="term" value="C:nucleolus"/>
    <property type="evidence" value="ECO:0007669"/>
    <property type="project" value="TreeGrafter"/>
</dbReference>
<gene>
    <name evidence="6" type="ORF">GUJ93_ZPchr0005g14332</name>
</gene>
<dbReference type="GO" id="GO:0000786">
    <property type="term" value="C:nucleosome"/>
    <property type="evidence" value="ECO:0007669"/>
    <property type="project" value="InterPro"/>
</dbReference>
<name>A0A8J5S4S5_ZIZPA</name>
<dbReference type="PANTHER" id="PTHR11467">
    <property type="entry name" value="HISTONE H1"/>
    <property type="match status" value="1"/>
</dbReference>
<dbReference type="GO" id="GO:0045910">
    <property type="term" value="P:negative regulation of DNA recombination"/>
    <property type="evidence" value="ECO:0007669"/>
    <property type="project" value="TreeGrafter"/>
</dbReference>
<dbReference type="InterPro" id="IPR017956">
    <property type="entry name" value="AT_hook_DNA-bd_motif"/>
</dbReference>
<accession>A0A8J5S4S5</accession>
<feature type="compositionally biased region" description="Basic residues" evidence="4">
    <location>
        <begin position="255"/>
        <end position="264"/>
    </location>
</feature>
<keyword evidence="2" id="KW-0238">DNA-binding</keyword>
<sequence length="433" mass="45593">MARSIGPTLIRPMKPSSFPTEQKMILQALTELREPNGSGRRAIAKYILDNFSRLPARHDALRFVHLRRLRSQGLLLMGHGCRGKNAVPVASSAAVLGVKRGPGRPRKNDASPFAPPPASGGKRGVGRPRKNATPVAPLGSSLAKRSPGRPRENVDVPIASPPPSGLKRPCKNATPVVPPAAVLGAKRGRGRPPKNASILSTAPDAKRTAGSPHKVAISVAFMPSGKARPGRPPPPRVPQQVLWKAPQRKLGQTCKGRRPGRPRKDKPLQSGSVLPGNAAFTKRGPGRPRKDRPLEAGASVAAKVEAGTIEDGVGASSVEKKGPGRPRKEVPLKTEHRETGIAALVEKRGRGRPKKEKPSEARPAETGDANKRGRGTPRPISFKSWKTTEIAGVVLGETKETRPADAAGVLVSGENTSTAPVEAGSGTSDVNTG</sequence>
<evidence type="ECO:0000256" key="2">
    <source>
        <dbReference type="ARBA" id="ARBA00023125"/>
    </source>
</evidence>
<organism evidence="6 7">
    <name type="scientific">Zizania palustris</name>
    <name type="common">Northern wild rice</name>
    <dbReference type="NCBI Taxonomy" id="103762"/>
    <lineage>
        <taxon>Eukaryota</taxon>
        <taxon>Viridiplantae</taxon>
        <taxon>Streptophyta</taxon>
        <taxon>Embryophyta</taxon>
        <taxon>Tracheophyta</taxon>
        <taxon>Spermatophyta</taxon>
        <taxon>Magnoliopsida</taxon>
        <taxon>Liliopsida</taxon>
        <taxon>Poales</taxon>
        <taxon>Poaceae</taxon>
        <taxon>BOP clade</taxon>
        <taxon>Oryzoideae</taxon>
        <taxon>Oryzeae</taxon>
        <taxon>Zizaniinae</taxon>
        <taxon>Zizania</taxon>
    </lineage>
</organism>
<reference evidence="6" key="1">
    <citation type="journal article" date="2021" name="bioRxiv">
        <title>Whole Genome Assembly and Annotation of Northern Wild Rice, Zizania palustris L., Supports a Whole Genome Duplication in the Zizania Genus.</title>
        <authorList>
            <person name="Haas M."/>
            <person name="Kono T."/>
            <person name="Macchietto M."/>
            <person name="Millas R."/>
            <person name="McGilp L."/>
            <person name="Shao M."/>
            <person name="Duquette J."/>
            <person name="Hirsch C.N."/>
            <person name="Kimball J."/>
        </authorList>
    </citation>
    <scope>NUCLEOTIDE SEQUENCE</scope>
    <source>
        <tissue evidence="6">Fresh leaf tissue</tissue>
    </source>
</reference>
<feature type="domain" description="H15" evidence="5">
    <location>
        <begin position="17"/>
        <end position="86"/>
    </location>
</feature>
<keyword evidence="7" id="KW-1185">Reference proteome</keyword>
<dbReference type="Pfam" id="PF00538">
    <property type="entry name" value="Linker_histone"/>
    <property type="match status" value="1"/>
</dbReference>
<proteinExistence type="predicted"/>
<feature type="compositionally biased region" description="Basic and acidic residues" evidence="4">
    <location>
        <begin position="318"/>
        <end position="339"/>
    </location>
</feature>
<dbReference type="InterPro" id="IPR005818">
    <property type="entry name" value="Histone_H1/H5_H15"/>
</dbReference>
<comment type="subcellular location">
    <subcellularLocation>
        <location evidence="1">Nucleus</location>
    </subcellularLocation>
</comment>
<evidence type="ECO:0000313" key="7">
    <source>
        <dbReference type="Proteomes" id="UP000729402"/>
    </source>
</evidence>
<dbReference type="AlphaFoldDB" id="A0A8J5S4S5"/>
<dbReference type="EMBL" id="JAAALK010000284">
    <property type="protein sequence ID" value="KAG8069035.1"/>
    <property type="molecule type" value="Genomic_DNA"/>
</dbReference>
<dbReference type="PROSITE" id="PS51504">
    <property type="entry name" value="H15"/>
    <property type="match status" value="1"/>
</dbReference>
<feature type="region of interest" description="Disordered" evidence="4">
    <location>
        <begin position="245"/>
        <end position="384"/>
    </location>
</feature>
<feature type="region of interest" description="Disordered" evidence="4">
    <location>
        <begin position="401"/>
        <end position="433"/>
    </location>
</feature>
<feature type="compositionally biased region" description="Polar residues" evidence="4">
    <location>
        <begin position="413"/>
        <end position="433"/>
    </location>
</feature>
<dbReference type="OrthoDB" id="1110759at2759"/>
<protein>
    <recommendedName>
        <fullName evidence="5">H15 domain-containing protein</fullName>
    </recommendedName>
</protein>